<dbReference type="InterPro" id="IPR029058">
    <property type="entry name" value="AB_hydrolase_fold"/>
</dbReference>
<feature type="domain" description="Alpha/beta hydrolase fold-3" evidence="4">
    <location>
        <begin position="96"/>
        <end position="295"/>
    </location>
</feature>
<dbReference type="OrthoDB" id="128186at2"/>
<proteinExistence type="inferred from homology"/>
<evidence type="ECO:0000256" key="2">
    <source>
        <dbReference type="ARBA" id="ARBA00022801"/>
    </source>
</evidence>
<dbReference type="PROSITE" id="PS01173">
    <property type="entry name" value="LIPASE_GDXG_HIS"/>
    <property type="match status" value="1"/>
</dbReference>
<evidence type="ECO:0000256" key="1">
    <source>
        <dbReference type="ARBA" id="ARBA00010515"/>
    </source>
</evidence>
<comment type="caution">
    <text evidence="5">The sequence shown here is derived from an EMBL/GenBank/DDBJ whole genome shotgun (WGS) entry which is preliminary data.</text>
</comment>
<dbReference type="InterPro" id="IPR013094">
    <property type="entry name" value="AB_hydrolase_3"/>
</dbReference>
<dbReference type="AlphaFoldDB" id="A0A5M3W520"/>
<gene>
    <name evidence="5" type="ORF">Acor_61710</name>
</gene>
<sequence>MHDEINVDVHPTYPISWQAAACNGLLRGTMKPISTVLLRNTASLMVAQRLIALGGRVPGLLPGMMPPKATIVAEELGSCSGEWVRGDEGLDEGKVVLYLHGGGYFVCSPVTHRPITWRLSVVTGRPVLALDYRQGPVNTLADSLEDSLAAYAGLLDRGFKPEGIILAGDSAGGHLTLATLLALRDRGLPMPSAAICLSPWTDLSDVQRSANRWADPMLSAGRVDWLARQWTAGLDPTDPLVSPVFGDYTDIPPLMIVTGSTEVLREEAHRVVLRARSDGVPVRYEEWTRMPHVFAILADIVPEARLVFRHIRTFVDAVEAREPDAAAA</sequence>
<evidence type="ECO:0000313" key="5">
    <source>
        <dbReference type="EMBL" id="GES04105.1"/>
    </source>
</evidence>
<keyword evidence="2 5" id="KW-0378">Hydrolase</keyword>
<evidence type="ECO:0000259" key="4">
    <source>
        <dbReference type="Pfam" id="PF07859"/>
    </source>
</evidence>
<reference evidence="5 6" key="1">
    <citation type="submission" date="2019-10" db="EMBL/GenBank/DDBJ databases">
        <title>Whole genome shotgun sequence of Acrocarpospora corrugata NBRC 13972.</title>
        <authorList>
            <person name="Ichikawa N."/>
            <person name="Kimura A."/>
            <person name="Kitahashi Y."/>
            <person name="Komaki H."/>
            <person name="Oguchi A."/>
        </authorList>
    </citation>
    <scope>NUCLEOTIDE SEQUENCE [LARGE SCALE GENOMIC DNA]</scope>
    <source>
        <strain evidence="5 6">NBRC 13972</strain>
    </source>
</reference>
<dbReference type="Gene3D" id="3.40.50.1820">
    <property type="entry name" value="alpha/beta hydrolase"/>
    <property type="match status" value="1"/>
</dbReference>
<dbReference type="PANTHER" id="PTHR48081:SF8">
    <property type="entry name" value="ALPHA_BETA HYDROLASE FOLD-3 DOMAIN-CONTAINING PROTEIN-RELATED"/>
    <property type="match status" value="1"/>
</dbReference>
<protein>
    <submittedName>
        <fullName evidence="5">Hydrolase</fullName>
    </submittedName>
</protein>
<comment type="similarity">
    <text evidence="1">Belongs to the 'GDXG' lipolytic enzyme family.</text>
</comment>
<dbReference type="SUPFAM" id="SSF53474">
    <property type="entry name" value="alpha/beta-Hydrolases"/>
    <property type="match status" value="1"/>
</dbReference>
<feature type="active site" evidence="3">
    <location>
        <position position="170"/>
    </location>
</feature>
<accession>A0A5M3W520</accession>
<keyword evidence="6" id="KW-1185">Reference proteome</keyword>
<dbReference type="Proteomes" id="UP000334990">
    <property type="component" value="Unassembled WGS sequence"/>
</dbReference>
<dbReference type="EMBL" id="BLAD01000077">
    <property type="protein sequence ID" value="GES04105.1"/>
    <property type="molecule type" value="Genomic_DNA"/>
</dbReference>
<dbReference type="RefSeq" id="WP_155340224.1">
    <property type="nucleotide sequence ID" value="NZ_BAAABN010000041.1"/>
</dbReference>
<dbReference type="GO" id="GO:0016787">
    <property type="term" value="F:hydrolase activity"/>
    <property type="evidence" value="ECO:0007669"/>
    <property type="project" value="UniProtKB-KW"/>
</dbReference>
<organism evidence="5 6">
    <name type="scientific">Acrocarpospora corrugata</name>
    <dbReference type="NCBI Taxonomy" id="35763"/>
    <lineage>
        <taxon>Bacteria</taxon>
        <taxon>Bacillati</taxon>
        <taxon>Actinomycetota</taxon>
        <taxon>Actinomycetes</taxon>
        <taxon>Streptosporangiales</taxon>
        <taxon>Streptosporangiaceae</taxon>
        <taxon>Acrocarpospora</taxon>
    </lineage>
</organism>
<dbReference type="InterPro" id="IPR033140">
    <property type="entry name" value="Lipase_GDXG_put_SER_AS"/>
</dbReference>
<name>A0A5M3W520_9ACTN</name>
<evidence type="ECO:0000256" key="3">
    <source>
        <dbReference type="PROSITE-ProRule" id="PRU10038"/>
    </source>
</evidence>
<dbReference type="Pfam" id="PF07859">
    <property type="entry name" value="Abhydrolase_3"/>
    <property type="match status" value="1"/>
</dbReference>
<dbReference type="InterPro" id="IPR050300">
    <property type="entry name" value="GDXG_lipolytic_enzyme"/>
</dbReference>
<dbReference type="InterPro" id="IPR002168">
    <property type="entry name" value="Lipase_GDXG_HIS_AS"/>
</dbReference>
<dbReference type="PANTHER" id="PTHR48081">
    <property type="entry name" value="AB HYDROLASE SUPERFAMILY PROTEIN C4A8.06C"/>
    <property type="match status" value="1"/>
</dbReference>
<dbReference type="PROSITE" id="PS01174">
    <property type="entry name" value="LIPASE_GDXG_SER"/>
    <property type="match status" value="1"/>
</dbReference>
<evidence type="ECO:0000313" key="6">
    <source>
        <dbReference type="Proteomes" id="UP000334990"/>
    </source>
</evidence>